<gene>
    <name evidence="2" type="ORF">TH63_12810</name>
</gene>
<dbReference type="OrthoDB" id="886332at2"/>
<evidence type="ECO:0000256" key="1">
    <source>
        <dbReference type="SAM" id="MobiDB-lite"/>
    </source>
</evidence>
<evidence type="ECO:0000313" key="2">
    <source>
        <dbReference type="EMBL" id="AKQ46304.1"/>
    </source>
</evidence>
<name>A0A0H4VRB9_9BACT</name>
<organism evidence="2 3">
    <name type="scientific">Rufibacter radiotolerans</name>
    <dbReference type="NCBI Taxonomy" id="1379910"/>
    <lineage>
        <taxon>Bacteria</taxon>
        <taxon>Pseudomonadati</taxon>
        <taxon>Bacteroidota</taxon>
        <taxon>Cytophagia</taxon>
        <taxon>Cytophagales</taxon>
        <taxon>Hymenobacteraceae</taxon>
        <taxon>Rufibacter</taxon>
    </lineage>
</organism>
<dbReference type="STRING" id="1379910.TH63_12810"/>
<reference evidence="2 3" key="1">
    <citation type="submission" date="2015-01" db="EMBL/GenBank/DDBJ databases">
        <title>Rufibacter sp./DG31D/ whole genome sequencing.</title>
        <authorList>
            <person name="Kim M.K."/>
            <person name="Srinivasan S."/>
            <person name="Lee J.-J."/>
        </authorList>
    </citation>
    <scope>NUCLEOTIDE SEQUENCE [LARGE SCALE GENOMIC DNA]</scope>
    <source>
        <strain evidence="2 3">DG31D</strain>
    </source>
</reference>
<keyword evidence="3" id="KW-1185">Reference proteome</keyword>
<dbReference type="PATRIC" id="fig|1379910.4.peg.2778"/>
<protein>
    <submittedName>
        <fullName evidence="2">Uncharacterized protein</fullName>
    </submittedName>
</protein>
<feature type="compositionally biased region" description="Low complexity" evidence="1">
    <location>
        <begin position="23"/>
        <end position="33"/>
    </location>
</feature>
<dbReference type="AlphaFoldDB" id="A0A0H4VRB9"/>
<dbReference type="EMBL" id="CP010777">
    <property type="protein sequence ID" value="AKQ46304.1"/>
    <property type="molecule type" value="Genomic_DNA"/>
</dbReference>
<sequence length="193" mass="21315">MLVGCQSSTEETTSKTVSKDGQTKTTTRTTGKTPGKKNKNIQHIVQRTHHFSSPDQPDYFRLALHGDAVTSGQVEFTITTQGGQKIYEEHFPAADLEASMVYEMKTPTASPSEREAYILKRMEEFFQPSNFISPAISEGASLPTDTNQVATWKRIQANPASIGFKYLLGKEDGRLLAYDPAEKKAVRYGSFGG</sequence>
<proteinExistence type="predicted"/>
<evidence type="ECO:0000313" key="3">
    <source>
        <dbReference type="Proteomes" id="UP000036458"/>
    </source>
</evidence>
<dbReference type="KEGG" id="ruf:TH63_12810"/>
<dbReference type="Proteomes" id="UP000036458">
    <property type="component" value="Chromosome"/>
</dbReference>
<accession>A0A0H4VRB9</accession>
<feature type="compositionally biased region" description="Low complexity" evidence="1">
    <location>
        <begin position="7"/>
        <end position="16"/>
    </location>
</feature>
<feature type="region of interest" description="Disordered" evidence="1">
    <location>
        <begin position="1"/>
        <end position="39"/>
    </location>
</feature>